<dbReference type="Pfam" id="PF02941">
    <property type="entry name" value="FeThRed_A"/>
    <property type="match status" value="1"/>
</dbReference>
<evidence type="ECO:0000313" key="8">
    <source>
        <dbReference type="Proteomes" id="UP000660262"/>
    </source>
</evidence>
<comment type="subunit">
    <text evidence="2">Heterodimer of subunit A (variable subunit) and subunit B (catalytic subunit). Heterodimeric FTR forms a complex with ferredoxin and thioredoxin.</text>
</comment>
<dbReference type="AlphaFoldDB" id="A0A830H8V7"/>
<dbReference type="InterPro" id="IPR044166">
    <property type="entry name" value="FTRV"/>
</dbReference>
<gene>
    <name evidence="7" type="ORF">PPROV_000082700</name>
</gene>
<dbReference type="EMBL" id="BNJQ01000002">
    <property type="protein sequence ID" value="GHP02071.1"/>
    <property type="molecule type" value="Genomic_DNA"/>
</dbReference>
<evidence type="ECO:0000259" key="6">
    <source>
        <dbReference type="Pfam" id="PF02941"/>
    </source>
</evidence>
<dbReference type="GO" id="GO:0015979">
    <property type="term" value="P:photosynthesis"/>
    <property type="evidence" value="ECO:0007669"/>
    <property type="project" value="InterPro"/>
</dbReference>
<evidence type="ECO:0000256" key="1">
    <source>
        <dbReference type="ARBA" id="ARBA00023002"/>
    </source>
</evidence>
<sequence length="118" mass="12717">MLASSRLPKAACGRRALHARRPSHASIRSSRMTVASVASPVPEGTKVKVTADVTISHVARLGDYSLKGQEGEVMKDVSVHKDQPTNATMPLRCKFVINNDGADVKVIAHLAEDEVEML</sequence>
<evidence type="ECO:0000256" key="3">
    <source>
        <dbReference type="ARBA" id="ARBA00034474"/>
    </source>
</evidence>
<evidence type="ECO:0000256" key="2">
    <source>
        <dbReference type="ARBA" id="ARBA00026011"/>
    </source>
</evidence>
<protein>
    <recommendedName>
        <fullName evidence="6">Ferredoxin thioredoxin reductase alpha chain domain-containing protein</fullName>
    </recommendedName>
</protein>
<dbReference type="OrthoDB" id="1916328at2759"/>
<proteinExistence type="inferred from homology"/>
<dbReference type="GO" id="GO:0016491">
    <property type="term" value="F:oxidoreductase activity"/>
    <property type="evidence" value="ECO:0007669"/>
    <property type="project" value="UniProtKB-KW"/>
</dbReference>
<dbReference type="Proteomes" id="UP000660262">
    <property type="component" value="Unassembled WGS sequence"/>
</dbReference>
<keyword evidence="1" id="KW-0560">Oxidoreductase</keyword>
<comment type="similarity">
    <text evidence="4">Belongs to the ferredoxin thioredoxin reductase alpha subunit family.</text>
</comment>
<dbReference type="InterPro" id="IPR008990">
    <property type="entry name" value="Elect_transpt_acc-like_dom_sf"/>
</dbReference>
<organism evidence="7 8">
    <name type="scientific">Pycnococcus provasolii</name>
    <dbReference type="NCBI Taxonomy" id="41880"/>
    <lineage>
        <taxon>Eukaryota</taxon>
        <taxon>Viridiplantae</taxon>
        <taxon>Chlorophyta</taxon>
        <taxon>Pseudoscourfieldiophyceae</taxon>
        <taxon>Pseudoscourfieldiales</taxon>
        <taxon>Pycnococcaceae</taxon>
        <taxon>Pycnococcus</taxon>
    </lineage>
</organism>
<reference evidence="7" key="1">
    <citation type="submission" date="2020-10" db="EMBL/GenBank/DDBJ databases">
        <title>Unveiling of a novel bifunctional photoreceptor, Dualchrome1, isolated from a cosmopolitan green alga.</title>
        <authorList>
            <person name="Suzuki S."/>
            <person name="Kawachi M."/>
        </authorList>
    </citation>
    <scope>NUCLEOTIDE SEQUENCE</scope>
    <source>
        <strain evidence="7">NIES 2893</strain>
    </source>
</reference>
<dbReference type="PANTHER" id="PTHR46937">
    <property type="entry name" value="FERREDOXIN-THIOREDOXIN REDUCTASE, VARIABLE CHAIN"/>
    <property type="match status" value="1"/>
</dbReference>
<accession>A0A830H8V7</accession>
<feature type="region of interest" description="Disordered" evidence="5">
    <location>
        <begin position="1"/>
        <end position="31"/>
    </location>
</feature>
<keyword evidence="8" id="KW-1185">Reference proteome</keyword>
<evidence type="ECO:0000313" key="7">
    <source>
        <dbReference type="EMBL" id="GHP02071.1"/>
    </source>
</evidence>
<dbReference type="PANTHER" id="PTHR46937:SF4">
    <property type="entry name" value="FERREDOXIN-THIOREDOXIN REDUCTASE SUBUNIT A1, CHLOROPLASTIC"/>
    <property type="match status" value="1"/>
</dbReference>
<name>A0A830H8V7_9CHLO</name>
<comment type="caution">
    <text evidence="7">The sequence shown here is derived from an EMBL/GenBank/DDBJ whole genome shotgun (WGS) entry which is preliminary data.</text>
</comment>
<comment type="function">
    <text evidence="3">Variable subunit of the ferredoxin-thioredoxin reductase (FTR), which catalyzes the two-electron reduction of thioredoxins by the electrons provided by reduced ferredoxin.</text>
</comment>
<evidence type="ECO:0000256" key="4">
    <source>
        <dbReference type="ARBA" id="ARBA00034490"/>
    </source>
</evidence>
<evidence type="ECO:0000256" key="5">
    <source>
        <dbReference type="SAM" id="MobiDB-lite"/>
    </source>
</evidence>
<dbReference type="Gene3D" id="2.30.30.50">
    <property type="match status" value="1"/>
</dbReference>
<dbReference type="SUPFAM" id="SSF50090">
    <property type="entry name" value="Electron transport accessory proteins"/>
    <property type="match status" value="1"/>
</dbReference>
<feature type="domain" description="Ferredoxin thioredoxin reductase alpha chain" evidence="6">
    <location>
        <begin position="44"/>
        <end position="114"/>
    </location>
</feature>
<dbReference type="InterPro" id="IPR004207">
    <property type="entry name" value="Fd_thioredoxin_Rdtase_alpha"/>
</dbReference>